<accession>A0A699GYB5</accession>
<organism evidence="2">
    <name type="scientific">Tanacetum cinerariifolium</name>
    <name type="common">Dalmatian daisy</name>
    <name type="synonym">Chrysanthemum cinerariifolium</name>
    <dbReference type="NCBI Taxonomy" id="118510"/>
    <lineage>
        <taxon>Eukaryota</taxon>
        <taxon>Viridiplantae</taxon>
        <taxon>Streptophyta</taxon>
        <taxon>Embryophyta</taxon>
        <taxon>Tracheophyta</taxon>
        <taxon>Spermatophyta</taxon>
        <taxon>Magnoliopsida</taxon>
        <taxon>eudicotyledons</taxon>
        <taxon>Gunneridae</taxon>
        <taxon>Pentapetalae</taxon>
        <taxon>asterids</taxon>
        <taxon>campanulids</taxon>
        <taxon>Asterales</taxon>
        <taxon>Asteraceae</taxon>
        <taxon>Asteroideae</taxon>
        <taxon>Anthemideae</taxon>
        <taxon>Anthemidinae</taxon>
        <taxon>Tanacetum</taxon>
    </lineage>
</organism>
<proteinExistence type="predicted"/>
<protein>
    <submittedName>
        <fullName evidence="2">Uncharacterized protein</fullName>
    </submittedName>
</protein>
<keyword evidence="1" id="KW-0812">Transmembrane</keyword>
<feature type="transmembrane region" description="Helical" evidence="1">
    <location>
        <begin position="21"/>
        <end position="43"/>
    </location>
</feature>
<feature type="transmembrane region" description="Helical" evidence="1">
    <location>
        <begin position="49"/>
        <end position="69"/>
    </location>
</feature>
<name>A0A699GYB5_TANCI</name>
<feature type="transmembrane region" description="Helical" evidence="1">
    <location>
        <begin position="81"/>
        <end position="99"/>
    </location>
</feature>
<keyword evidence="1" id="KW-0472">Membrane</keyword>
<keyword evidence="1" id="KW-1133">Transmembrane helix</keyword>
<feature type="transmembrane region" description="Helical" evidence="1">
    <location>
        <begin position="111"/>
        <end position="130"/>
    </location>
</feature>
<dbReference type="AlphaFoldDB" id="A0A699GYB5"/>
<comment type="caution">
    <text evidence="2">The sequence shown here is derived from an EMBL/GenBank/DDBJ whole genome shotgun (WGS) entry which is preliminary data.</text>
</comment>
<sequence length="235" mass="25277">MVPFVLSTPFVLNRGGSIKSASFLPFILLLVVIIVVVVIVVVILVVVVFVIIGVIIVVAIIGVVVVVSVSAIIKLSQMVKFVFYLLDLSSGTILLYQKLLEFNSGTSLGSWFLFLLSAFAMLAACASRATATRRSNVTYAIVSSMSPISSLSPFMMCSDVDRCVTMSNLAKSFDRYGIANANGGVTGKNVITQKPKVTLETKPYGSNSGGGAVTCHTKQFRKWENLEAYHLSKHA</sequence>
<evidence type="ECO:0000313" key="2">
    <source>
        <dbReference type="EMBL" id="GEW81360.1"/>
    </source>
</evidence>
<evidence type="ECO:0000256" key="1">
    <source>
        <dbReference type="SAM" id="Phobius"/>
    </source>
</evidence>
<reference evidence="2" key="1">
    <citation type="journal article" date="2019" name="Sci. Rep.">
        <title>Draft genome of Tanacetum cinerariifolium, the natural source of mosquito coil.</title>
        <authorList>
            <person name="Yamashiro T."/>
            <person name="Shiraishi A."/>
            <person name="Satake H."/>
            <person name="Nakayama K."/>
        </authorList>
    </citation>
    <scope>NUCLEOTIDE SEQUENCE</scope>
</reference>
<gene>
    <name evidence="2" type="ORF">Tci_253336</name>
</gene>
<dbReference type="EMBL" id="BKCJ010075187">
    <property type="protein sequence ID" value="GEW81360.1"/>
    <property type="molecule type" value="Genomic_DNA"/>
</dbReference>
<feature type="non-terminal residue" evidence="2">
    <location>
        <position position="235"/>
    </location>
</feature>